<evidence type="ECO:0000313" key="1">
    <source>
        <dbReference type="EMBL" id="MCA1857403.1"/>
    </source>
</evidence>
<dbReference type="EMBL" id="JAHYBX010000007">
    <property type="protein sequence ID" value="MCA1857403.1"/>
    <property type="molecule type" value="Genomic_DNA"/>
</dbReference>
<name>A0ABS7YCH9_9BURK</name>
<evidence type="ECO:0000313" key="2">
    <source>
        <dbReference type="Proteomes" id="UP001198602"/>
    </source>
</evidence>
<protein>
    <submittedName>
        <fullName evidence="1">N-methyl-D-aspartate receptor NMDAR2C subunit</fullName>
    </submittedName>
</protein>
<dbReference type="Gene3D" id="1.10.3210.10">
    <property type="entry name" value="Hypothetical protein af1432"/>
    <property type="match status" value="1"/>
</dbReference>
<dbReference type="RefSeq" id="WP_225239623.1">
    <property type="nucleotide sequence ID" value="NZ_JAHYBX010000007.1"/>
</dbReference>
<reference evidence="1 2" key="1">
    <citation type="submission" date="2021-07" db="EMBL/GenBank/DDBJ databases">
        <title>Characterization of Violacein-producing bacteria and related species.</title>
        <authorList>
            <person name="Wilson H.S."/>
            <person name="De Leon M.E."/>
        </authorList>
    </citation>
    <scope>NUCLEOTIDE SEQUENCE [LARGE SCALE GENOMIC DNA]</scope>
    <source>
        <strain evidence="1 2">HSC-2F05</strain>
    </source>
</reference>
<comment type="caution">
    <text evidence="1">The sequence shown here is derived from an EMBL/GenBank/DDBJ whole genome shotgun (WGS) entry which is preliminary data.</text>
</comment>
<organism evidence="1 2">
    <name type="scientific">Massilia hydrophila</name>
    <dbReference type="NCBI Taxonomy" id="3044279"/>
    <lineage>
        <taxon>Bacteria</taxon>
        <taxon>Pseudomonadati</taxon>
        <taxon>Pseudomonadota</taxon>
        <taxon>Betaproteobacteria</taxon>
        <taxon>Burkholderiales</taxon>
        <taxon>Oxalobacteraceae</taxon>
        <taxon>Telluria group</taxon>
        <taxon>Massilia</taxon>
    </lineage>
</organism>
<keyword evidence="1" id="KW-0675">Receptor</keyword>
<keyword evidence="2" id="KW-1185">Reference proteome</keyword>
<dbReference type="SUPFAM" id="SSF109604">
    <property type="entry name" value="HD-domain/PDEase-like"/>
    <property type="match status" value="1"/>
</dbReference>
<dbReference type="PANTHER" id="PTHR21174:SF0">
    <property type="entry name" value="HD PHOSPHOHYDROLASE FAMILY PROTEIN-RELATED"/>
    <property type="match status" value="1"/>
</dbReference>
<accession>A0ABS7YCH9</accession>
<dbReference type="PANTHER" id="PTHR21174">
    <property type="match status" value="1"/>
</dbReference>
<dbReference type="PIRSF" id="PIRSF035170">
    <property type="entry name" value="HD_phosphohydro"/>
    <property type="match status" value="1"/>
</dbReference>
<dbReference type="InterPro" id="IPR009218">
    <property type="entry name" value="HD_phosphohydro"/>
</dbReference>
<gene>
    <name evidence="1" type="ORF">LE190_15925</name>
</gene>
<dbReference type="Proteomes" id="UP001198602">
    <property type="component" value="Unassembled WGS sequence"/>
</dbReference>
<proteinExistence type="predicted"/>
<sequence>MIDFRKHWTEDWARLNLPGAEVWLGRVLASHAAPSRHYHTLQHLDECLALFDQVAHLAGLPGEVAIALWFHDAVYVPLATDNEARSAAWASEALRTAGAPPAVIERIQALVMATAHHDAVADADARLVIDIDLAILGAEPARFAQYEQQVRAEYAAVPALPYRRKRNEILSRFLARPVIYGTPEMHGRFEAQARMNLRHAIGQ</sequence>